<keyword evidence="1" id="KW-0812">Transmembrane</keyword>
<feature type="transmembrane region" description="Helical" evidence="1">
    <location>
        <begin position="35"/>
        <end position="56"/>
    </location>
</feature>
<keyword evidence="1" id="KW-1133">Transmembrane helix</keyword>
<sequence>MINRITKLTIFITILGLVIGNLVIATDSGEIWIEYSHRTINIVLGFFLLLISINALKNQKRKNSRFFAILSSLLYLLQLVNERLEFSTLEVTLNLLLLTSVIYLHYSTQEPKEVVNLNIIKKPSKILLIVIFVETLIGAFFKHSNISELFYSTTNNLGLVSNTLFSSTVNSLHGILAITILLIAAYILSLSISYNVYKTRSIYLIVTLLLTILFGVLPRLHEQNVFTSFMHLTLTTFTITICATITAKREGRD</sequence>
<dbReference type="Proteomes" id="UP001589738">
    <property type="component" value="Unassembled WGS sequence"/>
</dbReference>
<feature type="transmembrane region" description="Helical" evidence="1">
    <location>
        <begin position="226"/>
        <end position="247"/>
    </location>
</feature>
<dbReference type="RefSeq" id="WP_160547504.1">
    <property type="nucleotide sequence ID" value="NZ_JBHLUU010000121.1"/>
</dbReference>
<dbReference type="EMBL" id="JBHLUU010000121">
    <property type="protein sequence ID" value="MFC0477440.1"/>
    <property type="molecule type" value="Genomic_DNA"/>
</dbReference>
<evidence type="ECO:0000313" key="2">
    <source>
        <dbReference type="EMBL" id="MFC0477440.1"/>
    </source>
</evidence>
<name>A0ABV6KWN8_9BACI</name>
<proteinExistence type="predicted"/>
<evidence type="ECO:0000256" key="1">
    <source>
        <dbReference type="SAM" id="Phobius"/>
    </source>
</evidence>
<protein>
    <submittedName>
        <fullName evidence="2">Uncharacterized protein</fullName>
    </submittedName>
</protein>
<organism evidence="2 3">
    <name type="scientific">Robertmurraya beringensis</name>
    <dbReference type="NCBI Taxonomy" id="641660"/>
    <lineage>
        <taxon>Bacteria</taxon>
        <taxon>Bacillati</taxon>
        <taxon>Bacillota</taxon>
        <taxon>Bacilli</taxon>
        <taxon>Bacillales</taxon>
        <taxon>Bacillaceae</taxon>
        <taxon>Robertmurraya</taxon>
    </lineage>
</organism>
<comment type="caution">
    <text evidence="2">The sequence shown here is derived from an EMBL/GenBank/DDBJ whole genome shotgun (WGS) entry which is preliminary data.</text>
</comment>
<keyword evidence="3" id="KW-1185">Reference proteome</keyword>
<gene>
    <name evidence="2" type="ORF">ACFFHF_19795</name>
</gene>
<evidence type="ECO:0000313" key="3">
    <source>
        <dbReference type="Proteomes" id="UP001589738"/>
    </source>
</evidence>
<accession>A0ABV6KWN8</accession>
<feature type="transmembrane region" description="Helical" evidence="1">
    <location>
        <begin position="126"/>
        <end position="144"/>
    </location>
</feature>
<feature type="transmembrane region" description="Helical" evidence="1">
    <location>
        <begin position="201"/>
        <end position="220"/>
    </location>
</feature>
<keyword evidence="1" id="KW-0472">Membrane</keyword>
<feature type="transmembrane region" description="Helical" evidence="1">
    <location>
        <begin position="164"/>
        <end position="189"/>
    </location>
</feature>
<reference evidence="2 3" key="1">
    <citation type="submission" date="2024-09" db="EMBL/GenBank/DDBJ databases">
        <authorList>
            <person name="Sun Q."/>
            <person name="Mori K."/>
        </authorList>
    </citation>
    <scope>NUCLEOTIDE SEQUENCE [LARGE SCALE GENOMIC DNA]</scope>
    <source>
        <strain evidence="2 3">CGMCC 1.9126</strain>
    </source>
</reference>